<accession>A0A6J5LKG7</accession>
<reference evidence="2" key="1">
    <citation type="submission" date="2020-04" db="EMBL/GenBank/DDBJ databases">
        <authorList>
            <person name="Chiriac C."/>
            <person name="Salcher M."/>
            <person name="Ghai R."/>
            <person name="Kavagutti S V."/>
        </authorList>
    </citation>
    <scope>NUCLEOTIDE SEQUENCE</scope>
</reference>
<evidence type="ECO:0000313" key="2">
    <source>
        <dbReference type="EMBL" id="CAB4135004.1"/>
    </source>
</evidence>
<proteinExistence type="predicted"/>
<feature type="region of interest" description="Disordered" evidence="1">
    <location>
        <begin position="43"/>
        <end position="82"/>
    </location>
</feature>
<protein>
    <submittedName>
        <fullName evidence="2">Uncharacterized protein</fullName>
    </submittedName>
</protein>
<gene>
    <name evidence="2" type="ORF">UFOVP275_48</name>
</gene>
<sequence>MNCCDDYGKCTQGEGCAARATPSDIAQLEPIIAPNQSLWLGLGDPLGMTTQTQERRERLREEYDSRLDDPREEEREKPQYED</sequence>
<name>A0A6J5LKG7_9CAUD</name>
<evidence type="ECO:0000256" key="1">
    <source>
        <dbReference type="SAM" id="MobiDB-lite"/>
    </source>
</evidence>
<organism evidence="2">
    <name type="scientific">uncultured Caudovirales phage</name>
    <dbReference type="NCBI Taxonomy" id="2100421"/>
    <lineage>
        <taxon>Viruses</taxon>
        <taxon>Duplodnaviria</taxon>
        <taxon>Heunggongvirae</taxon>
        <taxon>Uroviricota</taxon>
        <taxon>Caudoviricetes</taxon>
        <taxon>Peduoviridae</taxon>
        <taxon>Maltschvirus</taxon>
        <taxon>Maltschvirus maltsch</taxon>
    </lineage>
</organism>
<dbReference type="EMBL" id="LR796290">
    <property type="protein sequence ID" value="CAB4135004.1"/>
    <property type="molecule type" value="Genomic_DNA"/>
</dbReference>
<feature type="compositionally biased region" description="Basic and acidic residues" evidence="1">
    <location>
        <begin position="53"/>
        <end position="82"/>
    </location>
</feature>